<proteinExistence type="predicted"/>
<organism evidence="1 2">
    <name type="scientific">Streptomyces capitiformicae</name>
    <dbReference type="NCBI Taxonomy" id="2014920"/>
    <lineage>
        <taxon>Bacteria</taxon>
        <taxon>Bacillati</taxon>
        <taxon>Actinomycetota</taxon>
        <taxon>Actinomycetes</taxon>
        <taxon>Kitasatosporales</taxon>
        <taxon>Streptomycetaceae</taxon>
        <taxon>Streptomyces</taxon>
    </lineage>
</organism>
<comment type="caution">
    <text evidence="1">The sequence shown here is derived from an EMBL/GenBank/DDBJ whole genome shotgun (WGS) entry which is preliminary data.</text>
</comment>
<gene>
    <name evidence="1" type="ORF">GCM10017771_81510</name>
</gene>
<name>A0A918ZM89_9ACTN</name>
<dbReference type="AlphaFoldDB" id="A0A918ZM89"/>
<accession>A0A918ZM89</accession>
<evidence type="ECO:0000313" key="2">
    <source>
        <dbReference type="Proteomes" id="UP000603227"/>
    </source>
</evidence>
<protein>
    <submittedName>
        <fullName evidence="1">Uncharacterized protein</fullName>
    </submittedName>
</protein>
<dbReference type="Proteomes" id="UP000603227">
    <property type="component" value="Unassembled WGS sequence"/>
</dbReference>
<dbReference type="EMBL" id="BNAT01000047">
    <property type="protein sequence ID" value="GHE58517.1"/>
    <property type="molecule type" value="Genomic_DNA"/>
</dbReference>
<reference evidence="1" key="2">
    <citation type="submission" date="2020-09" db="EMBL/GenBank/DDBJ databases">
        <authorList>
            <person name="Sun Q."/>
            <person name="Zhou Y."/>
        </authorList>
    </citation>
    <scope>NUCLEOTIDE SEQUENCE</scope>
    <source>
        <strain evidence="1">CGMCC 4.7403</strain>
    </source>
</reference>
<evidence type="ECO:0000313" key="1">
    <source>
        <dbReference type="EMBL" id="GHE58517.1"/>
    </source>
</evidence>
<keyword evidence="2" id="KW-1185">Reference proteome</keyword>
<reference evidence="1" key="1">
    <citation type="journal article" date="2014" name="Int. J. Syst. Evol. Microbiol.">
        <title>Complete genome sequence of Corynebacterium casei LMG S-19264T (=DSM 44701T), isolated from a smear-ripened cheese.</title>
        <authorList>
            <consortium name="US DOE Joint Genome Institute (JGI-PGF)"/>
            <person name="Walter F."/>
            <person name="Albersmeier A."/>
            <person name="Kalinowski J."/>
            <person name="Ruckert C."/>
        </authorList>
    </citation>
    <scope>NUCLEOTIDE SEQUENCE</scope>
    <source>
        <strain evidence="1">CGMCC 4.7403</strain>
    </source>
</reference>
<sequence length="105" mass="11618">MHLVSRALKRARALLRGPRIPSHRDCVGVAPEPGPYPTGACPSPGMWGSILALARHRRAPHLWPTTVPPVLVYDPTGIDSMLVRAYLLPEDERSRLLASPLREVR</sequence>